<dbReference type="EMBL" id="BSXT01003152">
    <property type="protein sequence ID" value="GMF52833.1"/>
    <property type="molecule type" value="Genomic_DNA"/>
</dbReference>
<dbReference type="InterPro" id="IPR029526">
    <property type="entry name" value="PGBD"/>
</dbReference>
<accession>A0A9W7D1Z3</accession>
<comment type="caution">
    <text evidence="3">The sequence shown here is derived from an EMBL/GenBank/DDBJ whole genome shotgun (WGS) entry which is preliminary data.</text>
</comment>
<dbReference type="PANTHER" id="PTHR46599:SF3">
    <property type="entry name" value="PIGGYBAC TRANSPOSABLE ELEMENT-DERIVED PROTEIN 4"/>
    <property type="match status" value="1"/>
</dbReference>
<name>A0A9W7D1Z3_9STRA</name>
<dbReference type="Pfam" id="PF13843">
    <property type="entry name" value="DDE_Tnp_1_7"/>
    <property type="match status" value="1"/>
</dbReference>
<keyword evidence="4" id="KW-1185">Reference proteome</keyword>
<feature type="domain" description="PiggyBac transposable element-derived protein" evidence="2">
    <location>
        <begin position="206"/>
        <end position="410"/>
    </location>
</feature>
<dbReference type="PANTHER" id="PTHR46599">
    <property type="entry name" value="PIGGYBAC TRANSPOSABLE ELEMENT-DERIVED PROTEIN 4"/>
    <property type="match status" value="1"/>
</dbReference>
<proteinExistence type="predicted"/>
<evidence type="ECO:0000313" key="4">
    <source>
        <dbReference type="Proteomes" id="UP001165121"/>
    </source>
</evidence>
<evidence type="ECO:0000256" key="1">
    <source>
        <dbReference type="SAM" id="MobiDB-lite"/>
    </source>
</evidence>
<dbReference type="AlphaFoldDB" id="A0A9W7D1Z3"/>
<gene>
    <name evidence="3" type="ORF">Pfra01_002171400</name>
</gene>
<organism evidence="3 4">
    <name type="scientific">Phytophthora fragariaefolia</name>
    <dbReference type="NCBI Taxonomy" id="1490495"/>
    <lineage>
        <taxon>Eukaryota</taxon>
        <taxon>Sar</taxon>
        <taxon>Stramenopiles</taxon>
        <taxon>Oomycota</taxon>
        <taxon>Peronosporomycetes</taxon>
        <taxon>Peronosporales</taxon>
        <taxon>Peronosporaceae</taxon>
        <taxon>Phytophthora</taxon>
    </lineage>
</organism>
<protein>
    <submittedName>
        <fullName evidence="3">Unnamed protein product</fullName>
    </submittedName>
</protein>
<sequence>MLYSNSFGIGVCRVLSMMADDEEAGEEAADPSNTPEDSRWDHDALNSDVEGDANSDEWYTEVEIADYGCEDVAEGTIESPVPSGSAADDIGEESDDALDGNALLQREKNRAKRQREKLPLSSVFFAEFLKETKAKLSRDWEETTNSWGTLTKEEMEVLALDQVALKKMRADGCNFGTFTYYFHVSYPGLYNGEYGPTEEVLELAESPLQLFFYFIPPRLWRRIATESNNYYNQNLNARVDKMYAAQQARGEEGSRADVLLRETKRHAKIQPEDIVHCIGLLVAKMLSPHKRRFADHWATTPTGALPKGTFGSFVRKSRFDQIMQNLHFTNNASAHAETDRAWTVRSVVDTLQKTFASGFKVPPVLAFDEAMIPSRSRHNITRQFMKDKPHKWGTKVFMTCCANTAYCFRLVEERTSTEVR</sequence>
<feature type="compositionally biased region" description="Basic and acidic residues" evidence="1">
    <location>
        <begin position="36"/>
        <end position="45"/>
    </location>
</feature>
<evidence type="ECO:0000313" key="3">
    <source>
        <dbReference type="EMBL" id="GMF52833.1"/>
    </source>
</evidence>
<evidence type="ECO:0000259" key="2">
    <source>
        <dbReference type="Pfam" id="PF13843"/>
    </source>
</evidence>
<dbReference type="OrthoDB" id="124317at2759"/>
<feature type="region of interest" description="Disordered" evidence="1">
    <location>
        <begin position="21"/>
        <end position="56"/>
    </location>
</feature>
<reference evidence="3" key="1">
    <citation type="submission" date="2023-04" db="EMBL/GenBank/DDBJ databases">
        <title>Phytophthora fragariaefolia NBRC 109709.</title>
        <authorList>
            <person name="Ichikawa N."/>
            <person name="Sato H."/>
            <person name="Tonouchi N."/>
        </authorList>
    </citation>
    <scope>NUCLEOTIDE SEQUENCE</scope>
    <source>
        <strain evidence="3">NBRC 109709</strain>
    </source>
</reference>
<dbReference type="Proteomes" id="UP001165121">
    <property type="component" value="Unassembled WGS sequence"/>
</dbReference>